<proteinExistence type="predicted"/>
<feature type="region of interest" description="Disordered" evidence="1">
    <location>
        <begin position="1"/>
        <end position="24"/>
    </location>
</feature>
<comment type="caution">
    <text evidence="2">The sequence shown here is derived from an EMBL/GenBank/DDBJ whole genome shotgun (WGS) entry which is preliminary data.</text>
</comment>
<dbReference type="Proteomes" id="UP000518266">
    <property type="component" value="Unassembled WGS sequence"/>
</dbReference>
<feature type="compositionally biased region" description="Basic and acidic residues" evidence="1">
    <location>
        <begin position="73"/>
        <end position="92"/>
    </location>
</feature>
<evidence type="ECO:0000256" key="1">
    <source>
        <dbReference type="SAM" id="MobiDB-lite"/>
    </source>
</evidence>
<keyword evidence="3" id="KW-1185">Reference proteome</keyword>
<reference evidence="2 3" key="1">
    <citation type="submission" date="2020-03" db="EMBL/GenBank/DDBJ databases">
        <title>Dissostichus mawsoni Genome sequencing and assembly.</title>
        <authorList>
            <person name="Park H."/>
        </authorList>
    </citation>
    <scope>NUCLEOTIDE SEQUENCE [LARGE SCALE GENOMIC DNA]</scope>
    <source>
        <strain evidence="2">DM0001</strain>
        <tissue evidence="2">Muscle</tissue>
    </source>
</reference>
<organism evidence="2 3">
    <name type="scientific">Dissostichus mawsoni</name>
    <name type="common">Antarctic cod</name>
    <dbReference type="NCBI Taxonomy" id="36200"/>
    <lineage>
        <taxon>Eukaryota</taxon>
        <taxon>Metazoa</taxon>
        <taxon>Chordata</taxon>
        <taxon>Craniata</taxon>
        <taxon>Vertebrata</taxon>
        <taxon>Euteleostomi</taxon>
        <taxon>Actinopterygii</taxon>
        <taxon>Neopterygii</taxon>
        <taxon>Teleostei</taxon>
        <taxon>Neoteleostei</taxon>
        <taxon>Acanthomorphata</taxon>
        <taxon>Eupercaria</taxon>
        <taxon>Perciformes</taxon>
        <taxon>Notothenioidei</taxon>
        <taxon>Nototheniidae</taxon>
        <taxon>Dissostichus</taxon>
    </lineage>
</organism>
<feature type="region of interest" description="Disordered" evidence="1">
    <location>
        <begin position="37"/>
        <end position="109"/>
    </location>
</feature>
<dbReference type="EMBL" id="JAAKFY010000023">
    <property type="protein sequence ID" value="KAF3836687.1"/>
    <property type="molecule type" value="Genomic_DNA"/>
</dbReference>
<gene>
    <name evidence="2" type="ORF">F7725_004151</name>
</gene>
<accession>A0A7J5XJA8</accession>
<dbReference type="AlphaFoldDB" id="A0A7J5XJA8"/>
<evidence type="ECO:0000313" key="3">
    <source>
        <dbReference type="Proteomes" id="UP000518266"/>
    </source>
</evidence>
<evidence type="ECO:0000313" key="2">
    <source>
        <dbReference type="EMBL" id="KAF3836687.1"/>
    </source>
</evidence>
<protein>
    <submittedName>
        <fullName evidence="2">Uncharacterized protein</fullName>
    </submittedName>
</protein>
<name>A0A7J5XJA8_DISMA</name>
<sequence length="162" mass="17810">MDPGRPHGARTRVLEEAGRGFTPARGSDRIYLAVHRQRHREADGHAAVEANASEEKDASIHVGLEDQTEDFTEPLRKGATETSKESVDHLDETEGELDAGRHQQSGEQSHVEFNHIRWNSAPCPHCFIAQDAADKEVYNQTPLGILCVGENPQLNPSSVAIV</sequence>